<dbReference type="InterPro" id="IPR025944">
    <property type="entry name" value="Sigma_54_int_dom_CS"/>
</dbReference>
<dbReference type="InterPro" id="IPR058031">
    <property type="entry name" value="AAA_lid_NorR"/>
</dbReference>
<keyword evidence="12" id="KW-1185">Reference proteome</keyword>
<accession>E3DLK7</accession>
<dbReference type="InterPro" id="IPR002078">
    <property type="entry name" value="Sigma_54_int"/>
</dbReference>
<comment type="function">
    <text evidence="7">May play the central regulatory role in sporulation. It may be an element of the effector pathway responsible for the activation of sporulation genes in response to nutritional stress. Spo0A may act in concert with spo0H (a sigma factor) to control the expression of some genes that are critical to the sporulation process.</text>
</comment>
<evidence type="ECO:0000256" key="7">
    <source>
        <dbReference type="ARBA" id="ARBA00024867"/>
    </source>
</evidence>
<dbReference type="PROSITE" id="PS00676">
    <property type="entry name" value="SIGMA54_INTERACT_2"/>
    <property type="match status" value="1"/>
</dbReference>
<reference evidence="11 12" key="2">
    <citation type="journal article" date="2011" name="Stand. Genomic Sci.">
        <title>Complete genome sequence of the extremely halophilic Halanaerobium praevalens type strain (GSL).</title>
        <authorList>
            <person name="Ivanova N."/>
            <person name="Sikorski J."/>
            <person name="Chertkov O."/>
            <person name="Nolan M."/>
            <person name="Lucas S."/>
            <person name="Hammon N."/>
            <person name="Deshpande S."/>
            <person name="Cheng J.F."/>
            <person name="Tapia R."/>
            <person name="Han C."/>
            <person name="Goodwin L."/>
            <person name="Pitluck S."/>
            <person name="Huntemann M."/>
            <person name="Liolios K."/>
            <person name="Pagani I."/>
            <person name="Mavromatis K."/>
            <person name="Ovchinikova G."/>
            <person name="Pati A."/>
            <person name="Chen A."/>
            <person name="Palaniappan K."/>
            <person name="Land M."/>
            <person name="Hauser L."/>
            <person name="Brambilla E.M."/>
            <person name="Kannan K.P."/>
            <person name="Rohde M."/>
            <person name="Tindall B.J."/>
            <person name="Goker M."/>
            <person name="Detter J.C."/>
            <person name="Woyke T."/>
            <person name="Bristow J."/>
            <person name="Eisen J.A."/>
            <person name="Markowitz V."/>
            <person name="Hugenholtz P."/>
            <person name="Kyrpides N.C."/>
            <person name="Klenk H.P."/>
            <person name="Lapidus A."/>
        </authorList>
    </citation>
    <scope>NUCLEOTIDE SEQUENCE [LARGE SCALE GENOMIC DNA]</scope>
    <source>
        <strain evidence="12">ATCC 33744 / DSM 2228 / GSL</strain>
    </source>
</reference>
<evidence type="ECO:0000256" key="3">
    <source>
        <dbReference type="ARBA" id="ARBA00022840"/>
    </source>
</evidence>
<dbReference type="Proteomes" id="UP000006866">
    <property type="component" value="Chromosome"/>
</dbReference>
<evidence type="ECO:0000256" key="8">
    <source>
        <dbReference type="PROSITE-ProRule" id="PRU00169"/>
    </source>
</evidence>
<keyword evidence="5" id="KW-0238">DNA-binding</keyword>
<dbReference type="EMBL" id="CP002175">
    <property type="protein sequence ID" value="ADO76187.1"/>
    <property type="molecule type" value="Genomic_DNA"/>
</dbReference>
<dbReference type="PROSITE" id="PS50045">
    <property type="entry name" value="SIGMA54_INTERACT_4"/>
    <property type="match status" value="1"/>
</dbReference>
<dbReference type="PANTHER" id="PTHR32071">
    <property type="entry name" value="TRANSCRIPTIONAL REGULATORY PROTEIN"/>
    <property type="match status" value="1"/>
</dbReference>
<proteinExistence type="predicted"/>
<keyword evidence="8" id="KW-0597">Phosphoprotein</keyword>
<dbReference type="SMART" id="SM00382">
    <property type="entry name" value="AAA"/>
    <property type="match status" value="1"/>
</dbReference>
<dbReference type="Pfam" id="PF00072">
    <property type="entry name" value="Response_reg"/>
    <property type="match status" value="1"/>
</dbReference>
<dbReference type="KEGG" id="hpk:Hprae_0026"/>
<evidence type="ECO:0000256" key="6">
    <source>
        <dbReference type="ARBA" id="ARBA00023163"/>
    </source>
</evidence>
<dbReference type="Gene3D" id="1.10.10.60">
    <property type="entry name" value="Homeodomain-like"/>
    <property type="match status" value="1"/>
</dbReference>
<dbReference type="PATRIC" id="fig|572479.3.peg.27"/>
<keyword evidence="4" id="KW-0805">Transcription regulation</keyword>
<organism evidence="11 12">
    <name type="scientific">Halanaerobium praevalens (strain ATCC 33744 / DSM 2228 / GSL)</name>
    <dbReference type="NCBI Taxonomy" id="572479"/>
    <lineage>
        <taxon>Bacteria</taxon>
        <taxon>Bacillati</taxon>
        <taxon>Bacillota</taxon>
        <taxon>Clostridia</taxon>
        <taxon>Halanaerobiales</taxon>
        <taxon>Halanaerobiaceae</taxon>
        <taxon>Halanaerobium</taxon>
    </lineage>
</organism>
<dbReference type="SUPFAM" id="SSF46689">
    <property type="entry name" value="Homeodomain-like"/>
    <property type="match status" value="1"/>
</dbReference>
<dbReference type="GO" id="GO:0043565">
    <property type="term" value="F:sequence-specific DNA binding"/>
    <property type="evidence" value="ECO:0007669"/>
    <property type="project" value="InterPro"/>
</dbReference>
<dbReference type="Gene3D" id="3.40.50.300">
    <property type="entry name" value="P-loop containing nucleotide triphosphate hydrolases"/>
    <property type="match status" value="1"/>
</dbReference>
<dbReference type="InterPro" id="IPR002197">
    <property type="entry name" value="HTH_Fis"/>
</dbReference>
<dbReference type="PROSITE" id="PS00675">
    <property type="entry name" value="SIGMA54_INTERACT_1"/>
    <property type="match status" value="1"/>
</dbReference>
<gene>
    <name evidence="11" type="ordered locus">Hprae_0026</name>
</gene>
<dbReference type="PANTHER" id="PTHR32071:SF57">
    <property type="entry name" value="C4-DICARBOXYLATE TRANSPORT TRANSCRIPTIONAL REGULATORY PROTEIN DCTD"/>
    <property type="match status" value="1"/>
</dbReference>
<dbReference type="PROSITE" id="PS50110">
    <property type="entry name" value="RESPONSE_REGULATORY"/>
    <property type="match status" value="1"/>
</dbReference>
<dbReference type="HOGENOM" id="CLU_000445_0_6_9"/>
<feature type="modified residue" description="4-aspartylphosphate" evidence="8">
    <location>
        <position position="52"/>
    </location>
</feature>
<protein>
    <recommendedName>
        <fullName evidence="1">Stage 0 sporulation protein A homolog</fullName>
    </recommendedName>
</protein>
<evidence type="ECO:0000256" key="1">
    <source>
        <dbReference type="ARBA" id="ARBA00018672"/>
    </source>
</evidence>
<evidence type="ECO:0000259" key="9">
    <source>
        <dbReference type="PROSITE" id="PS50045"/>
    </source>
</evidence>
<dbReference type="Gene3D" id="1.10.8.60">
    <property type="match status" value="1"/>
</dbReference>
<dbReference type="InterPro" id="IPR001789">
    <property type="entry name" value="Sig_transdc_resp-reg_receiver"/>
</dbReference>
<sequence>MKKILIVDDKKNICRVLTAILAAENYLVDSANDPLKAVEKAKKFKPDLIISDIKMPGLNGLEFYQLLLQNNLDLKLIFMTAFGSIPMAVEAIKMGASEFLTKPIDYEELKLKIRNLLFDNQSNIASHYTEKYPKIIGQSQAIIDLIEKIDLAADYSSTVLIQGESGTGKELVAQALHYHSQRATEKFVAVNCAALGRNLIESELFGHRKGAFTGAISDKKGKFEIADGGSILLDEISEIDLDIQAKLLRVLQEKEFEKVGENRTIKSDVRVIATTNQNLAEMVKNNKFREDLYYRLNVIPIFMPPLRARKEDIKLLVDFFIDKICEKEKIVKKTISQEAIDVLKQHNWPGNVRELEHVIERLIITNRSEKISALAVYNELPKSKLEAAKSGLTEKEKLIEALKIAKGNKTEAAKILAISRRTLYNWLQKYGLEEA</sequence>
<dbReference type="PRINTS" id="PR01590">
    <property type="entry name" value="HTHFIS"/>
</dbReference>
<dbReference type="PROSITE" id="PS00688">
    <property type="entry name" value="SIGMA54_INTERACT_3"/>
    <property type="match status" value="1"/>
</dbReference>
<dbReference type="Pfam" id="PF25601">
    <property type="entry name" value="AAA_lid_14"/>
    <property type="match status" value="1"/>
</dbReference>
<dbReference type="eggNOG" id="COG2204">
    <property type="taxonomic scope" value="Bacteria"/>
</dbReference>
<dbReference type="InterPro" id="IPR027417">
    <property type="entry name" value="P-loop_NTPase"/>
</dbReference>
<dbReference type="InterPro" id="IPR025662">
    <property type="entry name" value="Sigma_54_int_dom_ATP-bd_1"/>
</dbReference>
<dbReference type="FunFam" id="3.40.50.300:FF:000006">
    <property type="entry name" value="DNA-binding transcriptional regulator NtrC"/>
    <property type="match status" value="1"/>
</dbReference>
<dbReference type="Pfam" id="PF02954">
    <property type="entry name" value="HTH_8"/>
    <property type="match status" value="1"/>
</dbReference>
<keyword evidence="6" id="KW-0804">Transcription</keyword>
<dbReference type="STRING" id="572479.Hprae_0026"/>
<dbReference type="InterPro" id="IPR003593">
    <property type="entry name" value="AAA+_ATPase"/>
</dbReference>
<reference evidence="12" key="1">
    <citation type="submission" date="2010-10" db="EMBL/GenBank/DDBJ databases">
        <title>The complete genome of Halanaerobium praevalens DSM 2228.</title>
        <authorList>
            <consortium name="US DOE Joint Genome Institute (JGI-PGF)"/>
            <person name="Lucas S."/>
            <person name="Copeland A."/>
            <person name="Lapidus A."/>
            <person name="Glavina del Rio T."/>
            <person name="Dalin E."/>
            <person name="Tice H."/>
            <person name="Bruce D."/>
            <person name="Goodwin L."/>
            <person name="Pitluck S."/>
            <person name="Kyrpides N."/>
            <person name="Mavromatis K."/>
            <person name="Ivanova N."/>
            <person name="Ovchinnikova G."/>
            <person name="Chertkov O."/>
            <person name="Detter J.C."/>
            <person name="Han C."/>
            <person name="Larimer F."/>
            <person name="Land M."/>
            <person name="Hauser L."/>
            <person name="Markowitz V."/>
            <person name="Cheng J.-F."/>
            <person name="Hugenholtz P."/>
            <person name="Woyke T."/>
            <person name="Wu D."/>
            <person name="Tindall B."/>
            <person name="Pomrenke H.G."/>
            <person name="Brambilla E."/>
            <person name="Klenk H.-P."/>
            <person name="Eisen J.A."/>
        </authorList>
    </citation>
    <scope>NUCLEOTIDE SEQUENCE [LARGE SCALE GENOMIC DNA]</scope>
    <source>
        <strain evidence="12">ATCC 33744 / DSM 2228 / GSL</strain>
    </source>
</reference>
<dbReference type="CDD" id="cd00009">
    <property type="entry name" value="AAA"/>
    <property type="match status" value="1"/>
</dbReference>
<keyword evidence="2" id="KW-0547">Nucleotide-binding</keyword>
<dbReference type="InterPro" id="IPR011006">
    <property type="entry name" value="CheY-like_superfamily"/>
</dbReference>
<dbReference type="Gene3D" id="3.40.50.2300">
    <property type="match status" value="1"/>
</dbReference>
<feature type="domain" description="Sigma-54 factor interaction" evidence="9">
    <location>
        <begin position="135"/>
        <end position="364"/>
    </location>
</feature>
<dbReference type="AlphaFoldDB" id="E3DLK7"/>
<evidence type="ECO:0000313" key="11">
    <source>
        <dbReference type="EMBL" id="ADO76187.1"/>
    </source>
</evidence>
<feature type="domain" description="Response regulatory" evidence="10">
    <location>
        <begin position="3"/>
        <end position="117"/>
    </location>
</feature>
<dbReference type="GO" id="GO:0000160">
    <property type="term" value="P:phosphorelay signal transduction system"/>
    <property type="evidence" value="ECO:0007669"/>
    <property type="project" value="InterPro"/>
</dbReference>
<dbReference type="CDD" id="cd00156">
    <property type="entry name" value="REC"/>
    <property type="match status" value="1"/>
</dbReference>
<dbReference type="OrthoDB" id="9803970at2"/>
<dbReference type="GO" id="GO:0005524">
    <property type="term" value="F:ATP binding"/>
    <property type="evidence" value="ECO:0007669"/>
    <property type="project" value="UniProtKB-KW"/>
</dbReference>
<evidence type="ECO:0000256" key="4">
    <source>
        <dbReference type="ARBA" id="ARBA00023015"/>
    </source>
</evidence>
<keyword evidence="3" id="KW-0067">ATP-binding</keyword>
<evidence type="ECO:0000259" key="10">
    <source>
        <dbReference type="PROSITE" id="PS50110"/>
    </source>
</evidence>
<dbReference type="RefSeq" id="WP_014552222.1">
    <property type="nucleotide sequence ID" value="NC_017455.1"/>
</dbReference>
<dbReference type="InterPro" id="IPR025943">
    <property type="entry name" value="Sigma_54_int_dom_ATP-bd_2"/>
</dbReference>
<dbReference type="InterPro" id="IPR009057">
    <property type="entry name" value="Homeodomain-like_sf"/>
</dbReference>
<evidence type="ECO:0000313" key="12">
    <source>
        <dbReference type="Proteomes" id="UP000006866"/>
    </source>
</evidence>
<name>E3DLK7_HALPG</name>
<dbReference type="GO" id="GO:0006355">
    <property type="term" value="P:regulation of DNA-templated transcription"/>
    <property type="evidence" value="ECO:0007669"/>
    <property type="project" value="InterPro"/>
</dbReference>
<evidence type="ECO:0000256" key="5">
    <source>
        <dbReference type="ARBA" id="ARBA00023125"/>
    </source>
</evidence>
<dbReference type="SUPFAM" id="SSF52540">
    <property type="entry name" value="P-loop containing nucleoside triphosphate hydrolases"/>
    <property type="match status" value="1"/>
</dbReference>
<evidence type="ECO:0000256" key="2">
    <source>
        <dbReference type="ARBA" id="ARBA00022741"/>
    </source>
</evidence>
<dbReference type="SMART" id="SM00448">
    <property type="entry name" value="REC"/>
    <property type="match status" value="1"/>
</dbReference>
<dbReference type="Pfam" id="PF00158">
    <property type="entry name" value="Sigma54_activat"/>
    <property type="match status" value="1"/>
</dbReference>
<dbReference type="SUPFAM" id="SSF52172">
    <property type="entry name" value="CheY-like"/>
    <property type="match status" value="1"/>
</dbReference>